<evidence type="ECO:0000313" key="1">
    <source>
        <dbReference type="Proteomes" id="UP000887579"/>
    </source>
</evidence>
<accession>A0AC34GCB1</accession>
<reference evidence="2" key="1">
    <citation type="submission" date="2022-11" db="UniProtKB">
        <authorList>
            <consortium name="WormBaseParasite"/>
        </authorList>
    </citation>
    <scope>IDENTIFICATION</scope>
</reference>
<protein>
    <submittedName>
        <fullName evidence="2">Uncharacterized protein</fullName>
    </submittedName>
</protein>
<dbReference type="Proteomes" id="UP000887579">
    <property type="component" value="Unplaced"/>
</dbReference>
<dbReference type="WBParaSite" id="ES5_v2.g27327.t1">
    <property type="protein sequence ID" value="ES5_v2.g27327.t1"/>
    <property type="gene ID" value="ES5_v2.g27327"/>
</dbReference>
<proteinExistence type="predicted"/>
<organism evidence="1 2">
    <name type="scientific">Panagrolaimus sp. ES5</name>
    <dbReference type="NCBI Taxonomy" id="591445"/>
    <lineage>
        <taxon>Eukaryota</taxon>
        <taxon>Metazoa</taxon>
        <taxon>Ecdysozoa</taxon>
        <taxon>Nematoda</taxon>
        <taxon>Chromadorea</taxon>
        <taxon>Rhabditida</taxon>
        <taxon>Tylenchina</taxon>
        <taxon>Panagrolaimomorpha</taxon>
        <taxon>Panagrolaimoidea</taxon>
        <taxon>Panagrolaimidae</taxon>
        <taxon>Panagrolaimus</taxon>
    </lineage>
</organism>
<evidence type="ECO:0000313" key="2">
    <source>
        <dbReference type="WBParaSite" id="ES5_v2.g27327.t1"/>
    </source>
</evidence>
<name>A0AC34GCB1_9BILA</name>
<sequence>MISGRATPPPETGLPGFIGENTLYRSPSQQTLFLLHQQQTIAQNQIIQGQISQQHSQQHSQQQQSTSFQVPQQQQFHINPVLRMPTPPPSYNSTVGTRLNIFNGGRVYTNGAYYASPNGMVHFVNNPNNKQVCSPQLRI</sequence>